<comment type="caution">
    <text evidence="2">The sequence shown here is derived from an EMBL/GenBank/DDBJ whole genome shotgun (WGS) entry which is preliminary data.</text>
</comment>
<dbReference type="EMBL" id="PFBX01000024">
    <property type="protein sequence ID" value="PIT87523.1"/>
    <property type="molecule type" value="Genomic_DNA"/>
</dbReference>
<proteinExistence type="predicted"/>
<feature type="domain" description="Thioredoxin" evidence="1">
    <location>
        <begin position="3"/>
        <end position="84"/>
    </location>
</feature>
<dbReference type="Gene3D" id="3.40.30.10">
    <property type="entry name" value="Glutaredoxin"/>
    <property type="match status" value="1"/>
</dbReference>
<dbReference type="AlphaFoldDB" id="A0A2M6W408"/>
<gene>
    <name evidence="2" type="ORF">COU31_02485</name>
</gene>
<dbReference type="InterPro" id="IPR036249">
    <property type="entry name" value="Thioredoxin-like_sf"/>
</dbReference>
<dbReference type="Pfam" id="PF00085">
    <property type="entry name" value="Thioredoxin"/>
    <property type="match status" value="1"/>
</dbReference>
<accession>A0A2M6W408</accession>
<sequence length="88" mass="10697">MKVIKIGAVWCLECRVMKPRWAEIEKDRPELKTEFYEYDDHPEIIARYQPTEMPCFVFVDKNDQEIRRFYGDVKKEILIQAIKEDKDK</sequence>
<dbReference type="Proteomes" id="UP000231183">
    <property type="component" value="Unassembled WGS sequence"/>
</dbReference>
<dbReference type="InterPro" id="IPR013766">
    <property type="entry name" value="Thioredoxin_domain"/>
</dbReference>
<evidence type="ECO:0000313" key="2">
    <source>
        <dbReference type="EMBL" id="PIT87523.1"/>
    </source>
</evidence>
<organism evidence="2 3">
    <name type="scientific">Candidatus Magasanikbacteria bacterium CG10_big_fil_rev_8_21_14_0_10_40_10</name>
    <dbReference type="NCBI Taxonomy" id="1974648"/>
    <lineage>
        <taxon>Bacteria</taxon>
        <taxon>Candidatus Magasanikiibacteriota</taxon>
    </lineage>
</organism>
<reference evidence="3" key="1">
    <citation type="submission" date="2017-09" db="EMBL/GenBank/DDBJ databases">
        <title>Depth-based differentiation of microbial function through sediment-hosted aquifers and enrichment of novel symbionts in the deep terrestrial subsurface.</title>
        <authorList>
            <person name="Probst A.J."/>
            <person name="Ladd B."/>
            <person name="Jarett J.K."/>
            <person name="Geller-Mcgrath D.E."/>
            <person name="Sieber C.M.K."/>
            <person name="Emerson J.B."/>
            <person name="Anantharaman K."/>
            <person name="Thomas B.C."/>
            <person name="Malmstrom R."/>
            <person name="Stieglmeier M."/>
            <person name="Klingl A."/>
            <person name="Woyke T."/>
            <person name="Ryan C.M."/>
            <person name="Banfield J.F."/>
        </authorList>
    </citation>
    <scope>NUCLEOTIDE SEQUENCE [LARGE SCALE GENOMIC DNA]</scope>
</reference>
<evidence type="ECO:0000313" key="3">
    <source>
        <dbReference type="Proteomes" id="UP000231183"/>
    </source>
</evidence>
<evidence type="ECO:0000259" key="1">
    <source>
        <dbReference type="Pfam" id="PF00085"/>
    </source>
</evidence>
<dbReference type="SUPFAM" id="SSF52833">
    <property type="entry name" value="Thioredoxin-like"/>
    <property type="match status" value="1"/>
</dbReference>
<dbReference type="CDD" id="cd02947">
    <property type="entry name" value="TRX_family"/>
    <property type="match status" value="1"/>
</dbReference>
<name>A0A2M6W408_9BACT</name>
<protein>
    <recommendedName>
        <fullName evidence="1">Thioredoxin domain-containing protein</fullName>
    </recommendedName>
</protein>